<dbReference type="Gramene" id="ONK57258">
    <property type="protein sequence ID" value="ONK57258"/>
    <property type="gene ID" value="A4U43_C10F18230"/>
</dbReference>
<gene>
    <name evidence="1" type="ORF">A4U43_C10F18230</name>
</gene>
<protein>
    <recommendedName>
        <fullName evidence="3">K Homology domain-containing protein</fullName>
    </recommendedName>
</protein>
<organism evidence="1 2">
    <name type="scientific">Asparagus officinalis</name>
    <name type="common">Garden asparagus</name>
    <dbReference type="NCBI Taxonomy" id="4686"/>
    <lineage>
        <taxon>Eukaryota</taxon>
        <taxon>Viridiplantae</taxon>
        <taxon>Streptophyta</taxon>
        <taxon>Embryophyta</taxon>
        <taxon>Tracheophyta</taxon>
        <taxon>Spermatophyta</taxon>
        <taxon>Magnoliopsida</taxon>
        <taxon>Liliopsida</taxon>
        <taxon>Asparagales</taxon>
        <taxon>Asparagaceae</taxon>
        <taxon>Asparagoideae</taxon>
        <taxon>Asparagus</taxon>
    </lineage>
</organism>
<evidence type="ECO:0000313" key="1">
    <source>
        <dbReference type="EMBL" id="ONK57258.1"/>
    </source>
</evidence>
<name>A0A5P1E408_ASPOF</name>
<dbReference type="AlphaFoldDB" id="A0A5P1E408"/>
<dbReference type="EMBL" id="CM007390">
    <property type="protein sequence ID" value="ONK57258.1"/>
    <property type="molecule type" value="Genomic_DNA"/>
</dbReference>
<sequence length="131" mass="13930">MYAIDLIMSKLMEDAHYSLSAASLYPYAGLILNGGHGTPLGYTVRSVPYSRANYVPNGVGKYRSNKGMMPPLISTRSSPGGSEGEGISVTIGVADEHIGFVLGRGGRTIMEIIQVCIVITGFQSALVYDIV</sequence>
<keyword evidence="2" id="KW-1185">Reference proteome</keyword>
<dbReference type="Proteomes" id="UP000243459">
    <property type="component" value="Chromosome 10"/>
</dbReference>
<proteinExistence type="predicted"/>
<evidence type="ECO:0000313" key="2">
    <source>
        <dbReference type="Proteomes" id="UP000243459"/>
    </source>
</evidence>
<evidence type="ECO:0008006" key="3">
    <source>
        <dbReference type="Google" id="ProtNLM"/>
    </source>
</evidence>
<accession>A0A5P1E408</accession>
<reference evidence="2" key="1">
    <citation type="journal article" date="2017" name="Nat. Commun.">
        <title>The asparagus genome sheds light on the origin and evolution of a young Y chromosome.</title>
        <authorList>
            <person name="Harkess A."/>
            <person name="Zhou J."/>
            <person name="Xu C."/>
            <person name="Bowers J.E."/>
            <person name="Van der Hulst R."/>
            <person name="Ayyampalayam S."/>
            <person name="Mercati F."/>
            <person name="Riccardi P."/>
            <person name="McKain M.R."/>
            <person name="Kakrana A."/>
            <person name="Tang H."/>
            <person name="Ray J."/>
            <person name="Groenendijk J."/>
            <person name="Arikit S."/>
            <person name="Mathioni S.M."/>
            <person name="Nakano M."/>
            <person name="Shan H."/>
            <person name="Telgmann-Rauber A."/>
            <person name="Kanno A."/>
            <person name="Yue Z."/>
            <person name="Chen H."/>
            <person name="Li W."/>
            <person name="Chen Y."/>
            <person name="Xu X."/>
            <person name="Zhang Y."/>
            <person name="Luo S."/>
            <person name="Chen H."/>
            <person name="Gao J."/>
            <person name="Mao Z."/>
            <person name="Pires J.C."/>
            <person name="Luo M."/>
            <person name="Kudrna D."/>
            <person name="Wing R.A."/>
            <person name="Meyers B.C."/>
            <person name="Yi K."/>
            <person name="Kong H."/>
            <person name="Lavrijsen P."/>
            <person name="Sunseri F."/>
            <person name="Falavigna A."/>
            <person name="Ye Y."/>
            <person name="Leebens-Mack J.H."/>
            <person name="Chen G."/>
        </authorList>
    </citation>
    <scope>NUCLEOTIDE SEQUENCE [LARGE SCALE GENOMIC DNA]</scope>
    <source>
        <strain evidence="2">cv. DH0086</strain>
    </source>
</reference>